<reference evidence="1 2" key="1">
    <citation type="journal article" date="2011" name="Microbiology">
        <title>Transcriptome response to different carbon sources in Acetobacter aceti.</title>
        <authorList>
            <person name="Sakurai K."/>
            <person name="Arai H."/>
            <person name="Ishii M."/>
            <person name="Igarashi Y."/>
        </authorList>
    </citation>
    <scope>NUCLEOTIDE SEQUENCE [LARGE SCALE GENOMIC DNA]</scope>
    <source>
        <strain evidence="1 2">NBRC 14818</strain>
    </source>
</reference>
<proteinExistence type="predicted"/>
<dbReference type="RefSeq" id="WP_132012102.1">
    <property type="nucleotide sequence ID" value="NZ_AP023410.1"/>
</dbReference>
<evidence type="ECO:0000313" key="1">
    <source>
        <dbReference type="EMBL" id="BCK75994.1"/>
    </source>
</evidence>
<evidence type="ECO:0000313" key="2">
    <source>
        <dbReference type="Proteomes" id="UP000516424"/>
    </source>
</evidence>
<dbReference type="AlphaFoldDB" id="A0AB33IJH3"/>
<name>A0AB33IJH3_ACEAC</name>
<gene>
    <name evidence="1" type="ORF">EMQ_1600</name>
</gene>
<protein>
    <submittedName>
        <fullName evidence="1">Uncharacterized protein</fullName>
    </submittedName>
</protein>
<dbReference type="EMBL" id="AP023410">
    <property type="protein sequence ID" value="BCK75994.1"/>
    <property type="molecule type" value="Genomic_DNA"/>
</dbReference>
<dbReference type="Proteomes" id="UP000516424">
    <property type="component" value="Chromosome"/>
</dbReference>
<organism evidence="1 2">
    <name type="scientific">Acetobacter aceti NBRC 14818</name>
    <dbReference type="NCBI Taxonomy" id="887700"/>
    <lineage>
        <taxon>Bacteria</taxon>
        <taxon>Pseudomonadati</taxon>
        <taxon>Pseudomonadota</taxon>
        <taxon>Alphaproteobacteria</taxon>
        <taxon>Acetobacterales</taxon>
        <taxon>Acetobacteraceae</taxon>
        <taxon>Acetobacter</taxon>
        <taxon>Acetobacter subgen. Acetobacter</taxon>
    </lineage>
</organism>
<accession>A0AB33IJH3</accession>
<sequence length="124" mass="13475">MSEQDKFVRQYVNALAGDYRAQQDVAFSFSLTDGYGGPVVTNPIQACAWAKVISASGSPYVTAADQSSMVIKCSDLRPMDLEAAAARLNAIRTLIKDAHVKRVAVPEMEYNPESGKDETEADQD</sequence>
<keyword evidence="2" id="KW-1185">Reference proteome</keyword>